<reference evidence="10 11" key="1">
    <citation type="submission" date="2017-09" db="EMBL/GenBank/DDBJ databases">
        <title>Sphingomonas spermidinifaciens 9NM-10, whole genome shotgun sequence.</title>
        <authorList>
            <person name="Feng G."/>
            <person name="Zhu H."/>
        </authorList>
    </citation>
    <scope>NUCLEOTIDE SEQUENCE [LARGE SCALE GENOMIC DNA]</scope>
    <source>
        <strain evidence="10 11">9NM-10</strain>
    </source>
</reference>
<feature type="binding site" evidence="6">
    <location>
        <position position="112"/>
    </location>
    <ligand>
        <name>substrate</name>
    </ligand>
</feature>
<dbReference type="NCBIfam" id="NF004231">
    <property type="entry name" value="PRK05679.1"/>
    <property type="match status" value="1"/>
</dbReference>
<evidence type="ECO:0000256" key="1">
    <source>
        <dbReference type="ARBA" id="ARBA00007301"/>
    </source>
</evidence>
<feature type="binding site" evidence="6 7">
    <location>
        <position position="176"/>
    </location>
    <ligand>
        <name>FMN</name>
        <dbReference type="ChEBI" id="CHEBI:58210"/>
    </ligand>
</feature>
<feature type="domain" description="Pyridoxine 5'-phosphate oxidase dimerisation C-terminal" evidence="9">
    <location>
        <begin position="153"/>
        <end position="193"/>
    </location>
</feature>
<gene>
    <name evidence="6 10" type="primary">pdxH</name>
    <name evidence="10" type="ORF">COC42_13960</name>
</gene>
<dbReference type="OrthoDB" id="9780392at2"/>
<comment type="catalytic activity">
    <reaction evidence="6">
        <text>pyridoxine 5'-phosphate + O2 = pyridoxal 5'-phosphate + H2O2</text>
        <dbReference type="Rhea" id="RHEA:15149"/>
        <dbReference type="ChEBI" id="CHEBI:15379"/>
        <dbReference type="ChEBI" id="CHEBI:16240"/>
        <dbReference type="ChEBI" id="CHEBI:58589"/>
        <dbReference type="ChEBI" id="CHEBI:597326"/>
        <dbReference type="EC" id="1.4.3.5"/>
    </reaction>
</comment>
<comment type="function">
    <text evidence="6">Catalyzes the oxidation of either pyridoxine 5'-phosphate (PNP) or pyridoxamine 5'-phosphate (PMP) into pyridoxal 5'-phosphate (PLP).</text>
</comment>
<evidence type="ECO:0000256" key="5">
    <source>
        <dbReference type="ARBA" id="ARBA00023096"/>
    </source>
</evidence>
<comment type="catalytic activity">
    <reaction evidence="6">
        <text>pyridoxamine 5'-phosphate + O2 + H2O = pyridoxal 5'-phosphate + H2O2 + NH4(+)</text>
        <dbReference type="Rhea" id="RHEA:15817"/>
        <dbReference type="ChEBI" id="CHEBI:15377"/>
        <dbReference type="ChEBI" id="CHEBI:15379"/>
        <dbReference type="ChEBI" id="CHEBI:16240"/>
        <dbReference type="ChEBI" id="CHEBI:28938"/>
        <dbReference type="ChEBI" id="CHEBI:58451"/>
        <dbReference type="ChEBI" id="CHEBI:597326"/>
        <dbReference type="EC" id="1.4.3.5"/>
    </reaction>
</comment>
<keyword evidence="4 6" id="KW-0560">Oxidoreductase</keyword>
<comment type="pathway">
    <text evidence="6">Cofactor metabolism; pyridoxal 5'-phosphate salvage; pyridoxal 5'-phosphate from pyridoxamine 5'-phosphate: step 1/1.</text>
</comment>
<comment type="cofactor">
    <cofactor evidence="6 7">
        <name>FMN</name>
        <dbReference type="ChEBI" id="CHEBI:58210"/>
    </cofactor>
    <text evidence="6 7">Binds 1 FMN per subunit.</text>
</comment>
<feature type="binding site" evidence="6">
    <location>
        <begin position="172"/>
        <end position="174"/>
    </location>
    <ligand>
        <name>substrate</name>
    </ligand>
</feature>
<evidence type="ECO:0000259" key="9">
    <source>
        <dbReference type="Pfam" id="PF10590"/>
    </source>
</evidence>
<dbReference type="PANTHER" id="PTHR10851">
    <property type="entry name" value="PYRIDOXINE-5-PHOSPHATE OXIDASE"/>
    <property type="match status" value="1"/>
</dbReference>
<dbReference type="HAMAP" id="MF_01629">
    <property type="entry name" value="PdxH"/>
    <property type="match status" value="1"/>
</dbReference>
<evidence type="ECO:0000256" key="2">
    <source>
        <dbReference type="ARBA" id="ARBA00022630"/>
    </source>
</evidence>
<evidence type="ECO:0000313" key="10">
    <source>
        <dbReference type="EMBL" id="PCD02516.1"/>
    </source>
</evidence>
<dbReference type="PROSITE" id="PS01064">
    <property type="entry name" value="PYRIDOX_OXIDASE"/>
    <property type="match status" value="1"/>
</dbReference>
<keyword evidence="2 6" id="KW-0285">Flavoprotein</keyword>
<evidence type="ECO:0000256" key="4">
    <source>
        <dbReference type="ARBA" id="ARBA00023002"/>
    </source>
</evidence>
<dbReference type="Pfam" id="PF01243">
    <property type="entry name" value="PNPOx_N"/>
    <property type="match status" value="1"/>
</dbReference>
<dbReference type="EMBL" id="NWMW01000002">
    <property type="protein sequence ID" value="PCD02516.1"/>
    <property type="molecule type" value="Genomic_DNA"/>
</dbReference>
<comment type="subunit">
    <text evidence="6">Homodimer.</text>
</comment>
<dbReference type="Proteomes" id="UP000218366">
    <property type="component" value="Unassembled WGS sequence"/>
</dbReference>
<feature type="binding site" evidence="6">
    <location>
        <position position="108"/>
    </location>
    <ligand>
        <name>substrate</name>
    </ligand>
</feature>
<proteinExistence type="inferred from homology"/>
<dbReference type="GO" id="GO:0008615">
    <property type="term" value="P:pyridoxine biosynthetic process"/>
    <property type="evidence" value="ECO:0007669"/>
    <property type="project" value="UniProtKB-UniRule"/>
</dbReference>
<dbReference type="InterPro" id="IPR019576">
    <property type="entry name" value="Pyridoxamine_oxidase_dimer_C"/>
</dbReference>
<name>A0A2A4B4C5_9SPHN</name>
<feature type="binding site" evidence="6 7">
    <location>
        <position position="166"/>
    </location>
    <ligand>
        <name>FMN</name>
        <dbReference type="ChEBI" id="CHEBI:58210"/>
    </ligand>
</feature>
<dbReference type="InterPro" id="IPR000659">
    <property type="entry name" value="Pyridox_Oxase"/>
</dbReference>
<keyword evidence="11" id="KW-1185">Reference proteome</keyword>
<dbReference type="RefSeq" id="WP_096343893.1">
    <property type="nucleotide sequence ID" value="NZ_NWMW01000002.1"/>
</dbReference>
<sequence>MAAEDPFALFDAWFAEARQQEINDPNAMALATVDGAGRPSVRMVLLKGHCPDGFVFYTNRESRKAGDLAANANVALLFHWKSLRRQIRIEGSVAPATDVESDAYFASRSRDSQLGAWASDQSRPLDTRATFETRFEEMKARFEGGDVPRPPHWGGYRVTPRAIEFWQDRAHRLHERRLFTLTGGGWTEGLLFP</sequence>
<comment type="similarity">
    <text evidence="1 6">Belongs to the pyridoxamine 5'-phosphate oxidase family.</text>
</comment>
<organism evidence="10 11">
    <name type="scientific">Sphingomonas spermidinifaciens</name>
    <dbReference type="NCBI Taxonomy" id="1141889"/>
    <lineage>
        <taxon>Bacteria</taxon>
        <taxon>Pseudomonadati</taxon>
        <taxon>Pseudomonadota</taxon>
        <taxon>Alphaproteobacteria</taxon>
        <taxon>Sphingomonadales</taxon>
        <taxon>Sphingomonadaceae</taxon>
        <taxon>Sphingomonas</taxon>
    </lineage>
</organism>
<dbReference type="InterPro" id="IPR019740">
    <property type="entry name" value="Pyridox_Oxase_CS"/>
</dbReference>
<evidence type="ECO:0000259" key="8">
    <source>
        <dbReference type="Pfam" id="PF01243"/>
    </source>
</evidence>
<dbReference type="Gene3D" id="2.30.110.10">
    <property type="entry name" value="Electron Transport, Fmn-binding Protein, Chain A"/>
    <property type="match status" value="1"/>
</dbReference>
<dbReference type="EC" id="1.4.3.5" evidence="6"/>
<feature type="binding site" evidence="6 7">
    <location>
        <begin position="57"/>
        <end position="58"/>
    </location>
    <ligand>
        <name>FMN</name>
        <dbReference type="ChEBI" id="CHEBI:58210"/>
    </ligand>
</feature>
<dbReference type="InterPro" id="IPR011576">
    <property type="entry name" value="Pyridox_Oxase_N"/>
</dbReference>
<dbReference type="UniPathway" id="UPA01068">
    <property type="reaction ID" value="UER00304"/>
</dbReference>
<keyword evidence="5 6" id="KW-0664">Pyridoxine biosynthesis</keyword>
<keyword evidence="3 6" id="KW-0288">FMN</keyword>
<feature type="binding site" evidence="6 7">
    <location>
        <position position="63"/>
    </location>
    <ligand>
        <name>FMN</name>
        <dbReference type="ChEBI" id="CHEBI:58210"/>
    </ligand>
</feature>
<dbReference type="AlphaFoldDB" id="A0A2A4B4C5"/>
<feature type="binding site" evidence="6 7">
    <location>
        <position position="86"/>
    </location>
    <ligand>
        <name>FMN</name>
        <dbReference type="ChEBI" id="CHEBI:58210"/>
    </ligand>
</feature>
<comment type="caution">
    <text evidence="10">The sequence shown here is derived from an EMBL/GenBank/DDBJ whole genome shotgun (WGS) entry which is preliminary data.</text>
</comment>
<accession>A0A2A4B4C5</accession>
<dbReference type="GO" id="GO:0004733">
    <property type="term" value="F:pyridoxamine phosphate oxidase activity"/>
    <property type="evidence" value="ECO:0007669"/>
    <property type="project" value="UniProtKB-UniRule"/>
</dbReference>
<feature type="binding site" evidence="6 7">
    <location>
        <begin position="121"/>
        <end position="122"/>
    </location>
    <ligand>
        <name>FMN</name>
        <dbReference type="ChEBI" id="CHEBI:58210"/>
    </ligand>
</feature>
<evidence type="ECO:0000256" key="7">
    <source>
        <dbReference type="PIRSR" id="PIRSR000190-2"/>
    </source>
</evidence>
<protein>
    <recommendedName>
        <fullName evidence="6">Pyridoxine/pyridoxamine 5'-phosphate oxidase</fullName>
        <ecNumber evidence="6">1.4.3.5</ecNumber>
    </recommendedName>
    <alternativeName>
        <fullName evidence="6">PNP/PMP oxidase</fullName>
        <shortName evidence="6">PNPOx</shortName>
    </alternativeName>
    <alternativeName>
        <fullName evidence="6">Pyridoxal 5'-phosphate synthase</fullName>
    </alternativeName>
</protein>
<feature type="binding site" evidence="6">
    <location>
        <position position="104"/>
    </location>
    <ligand>
        <name>substrate</name>
    </ligand>
</feature>
<evidence type="ECO:0000256" key="6">
    <source>
        <dbReference type="HAMAP-Rule" id="MF_01629"/>
    </source>
</evidence>
<dbReference type="PANTHER" id="PTHR10851:SF0">
    <property type="entry name" value="PYRIDOXINE-5'-PHOSPHATE OXIDASE"/>
    <property type="match status" value="1"/>
</dbReference>
<feature type="binding site" evidence="6">
    <location>
        <position position="47"/>
    </location>
    <ligand>
        <name>substrate</name>
    </ligand>
</feature>
<dbReference type="PIRSF" id="PIRSF000190">
    <property type="entry name" value="Pyd_amn-ph_oxd"/>
    <property type="match status" value="1"/>
</dbReference>
<dbReference type="NCBIfam" id="TIGR00558">
    <property type="entry name" value="pdxH"/>
    <property type="match status" value="1"/>
</dbReference>
<feature type="domain" description="Pyridoxamine 5'-phosphate oxidase N-terminal" evidence="8">
    <location>
        <begin position="16"/>
        <end position="139"/>
    </location>
</feature>
<dbReference type="SUPFAM" id="SSF50475">
    <property type="entry name" value="FMN-binding split barrel"/>
    <property type="match status" value="1"/>
</dbReference>
<dbReference type="Pfam" id="PF10590">
    <property type="entry name" value="PNP_phzG_C"/>
    <property type="match status" value="1"/>
</dbReference>
<feature type="binding site" evidence="6 7">
    <location>
        <position position="64"/>
    </location>
    <ligand>
        <name>FMN</name>
        <dbReference type="ChEBI" id="CHEBI:58210"/>
    </ligand>
</feature>
<evidence type="ECO:0000256" key="3">
    <source>
        <dbReference type="ARBA" id="ARBA00022643"/>
    </source>
</evidence>
<dbReference type="GO" id="GO:0010181">
    <property type="term" value="F:FMN binding"/>
    <property type="evidence" value="ECO:0007669"/>
    <property type="project" value="UniProtKB-UniRule"/>
</dbReference>
<evidence type="ECO:0000313" key="11">
    <source>
        <dbReference type="Proteomes" id="UP000218366"/>
    </source>
</evidence>
<dbReference type="InterPro" id="IPR012349">
    <property type="entry name" value="Split_barrel_FMN-bd"/>
</dbReference>
<feature type="binding site" evidence="6 7">
    <location>
        <begin position="42"/>
        <end position="47"/>
    </location>
    <ligand>
        <name>FMN</name>
        <dbReference type="ChEBI" id="CHEBI:58210"/>
    </ligand>
</feature>
<comment type="pathway">
    <text evidence="6">Cofactor metabolism; pyridoxal 5'-phosphate salvage; pyridoxal 5'-phosphate from pyridoxine 5'-phosphate: step 1/1.</text>
</comment>